<dbReference type="Pfam" id="PF00561">
    <property type="entry name" value="Abhydrolase_1"/>
    <property type="match status" value="1"/>
</dbReference>
<feature type="domain" description="AB hydrolase-1" evidence="1">
    <location>
        <begin position="23"/>
        <end position="276"/>
    </location>
</feature>
<proteinExistence type="predicted"/>
<dbReference type="GO" id="GO:0004806">
    <property type="term" value="F:triacylglycerol lipase activity"/>
    <property type="evidence" value="ECO:0007669"/>
    <property type="project" value="TreeGrafter"/>
</dbReference>
<dbReference type="PANTHER" id="PTHR43433:SF5">
    <property type="entry name" value="AB HYDROLASE-1 DOMAIN-CONTAINING PROTEIN"/>
    <property type="match status" value="1"/>
</dbReference>
<keyword evidence="3" id="KW-1185">Reference proteome</keyword>
<dbReference type="InterPro" id="IPR000073">
    <property type="entry name" value="AB_hydrolase_1"/>
</dbReference>
<gene>
    <name evidence="2" type="ORF">FEZ63_08100</name>
</gene>
<name>A0A5N3PBY6_9HYPH</name>
<dbReference type="InterPro" id="IPR029058">
    <property type="entry name" value="AB_hydrolase_fold"/>
</dbReference>
<organism evidence="2 3">
    <name type="scientific">Microvirga brassicacearum</name>
    <dbReference type="NCBI Taxonomy" id="2580413"/>
    <lineage>
        <taxon>Bacteria</taxon>
        <taxon>Pseudomonadati</taxon>
        <taxon>Pseudomonadota</taxon>
        <taxon>Alphaproteobacteria</taxon>
        <taxon>Hyphomicrobiales</taxon>
        <taxon>Methylobacteriaceae</taxon>
        <taxon>Microvirga</taxon>
    </lineage>
</organism>
<comment type="caution">
    <text evidence="2">The sequence shown here is derived from an EMBL/GenBank/DDBJ whole genome shotgun (WGS) entry which is preliminary data.</text>
</comment>
<dbReference type="GO" id="GO:0046503">
    <property type="term" value="P:glycerolipid catabolic process"/>
    <property type="evidence" value="ECO:0007669"/>
    <property type="project" value="TreeGrafter"/>
</dbReference>
<dbReference type="Gene3D" id="3.40.50.1820">
    <property type="entry name" value="alpha/beta hydrolase"/>
    <property type="match status" value="1"/>
</dbReference>
<accession>A0A5N3PBY6</accession>
<evidence type="ECO:0000313" key="3">
    <source>
        <dbReference type="Proteomes" id="UP000325684"/>
    </source>
</evidence>
<dbReference type="SUPFAM" id="SSF53474">
    <property type="entry name" value="alpha/beta-Hydrolases"/>
    <property type="match status" value="1"/>
</dbReference>
<dbReference type="PANTHER" id="PTHR43433">
    <property type="entry name" value="HYDROLASE, ALPHA/BETA FOLD FAMILY PROTEIN"/>
    <property type="match status" value="1"/>
</dbReference>
<evidence type="ECO:0000259" key="1">
    <source>
        <dbReference type="Pfam" id="PF00561"/>
    </source>
</evidence>
<keyword evidence="2" id="KW-0378">Hydrolase</keyword>
<dbReference type="OrthoDB" id="9798888at2"/>
<dbReference type="Proteomes" id="UP000325684">
    <property type="component" value="Unassembled WGS sequence"/>
</dbReference>
<protein>
    <submittedName>
        <fullName evidence="2">Alpha/beta hydrolase</fullName>
    </submittedName>
</protein>
<sequence>MTVVKANGIDLAYESLGDGADEAILLIAGLGTQMIRWTVPFCEALAARGYRVIRFDNRDTGRSTHFHQCPPPDFGALAAALMAGQRPEVSYTLHDMAADAIGLLDALAIARAHAVGRSMGGMIAQIMASEHPGRVLSLTSIMSSTGNPMLPQAAPDVMAMMTCPAPDPVSDEAGFLAHRLAFARRIAGSGHAFDEEAHRLLILEETRRAYYPGGSGRQIAAMAVTGDRRPRLATITAPTLVIHGTDDPLILPACGQDTAASIPNADLMLIERMGHDLSPALDRTIIEAIDRTARRSSRR</sequence>
<reference evidence="2 3" key="1">
    <citation type="journal article" date="2019" name="Microorganisms">
        <title>Genome Insights into the Novel Species Microvirga brassicacearum, a Rapeseed Endophyte with Biotechnological Potential.</title>
        <authorList>
            <person name="Jimenez-Gomez A."/>
            <person name="Saati-Santamaria Z."/>
            <person name="Igual J.M."/>
            <person name="Rivas R."/>
            <person name="Mateos P.F."/>
            <person name="Garcia-Fraile P."/>
        </authorList>
    </citation>
    <scope>NUCLEOTIDE SEQUENCE [LARGE SCALE GENOMIC DNA]</scope>
    <source>
        <strain evidence="2 3">CDVBN77</strain>
    </source>
</reference>
<dbReference type="InterPro" id="IPR050471">
    <property type="entry name" value="AB_hydrolase"/>
</dbReference>
<dbReference type="AlphaFoldDB" id="A0A5N3PBY6"/>
<evidence type="ECO:0000313" key="2">
    <source>
        <dbReference type="EMBL" id="KAB0267276.1"/>
    </source>
</evidence>
<dbReference type="RefSeq" id="WP_150943162.1">
    <property type="nucleotide sequence ID" value="NZ_VCMV01000013.1"/>
</dbReference>
<dbReference type="EMBL" id="VCMV01000013">
    <property type="protein sequence ID" value="KAB0267276.1"/>
    <property type="molecule type" value="Genomic_DNA"/>
</dbReference>